<evidence type="ECO:0000313" key="1">
    <source>
        <dbReference type="EMBL" id="PIA34927.1"/>
    </source>
</evidence>
<gene>
    <name evidence="1" type="ORF">AQUCO_03700292v1</name>
</gene>
<name>A0A2G5CVJ7_AQUCA</name>
<dbReference type="Proteomes" id="UP000230069">
    <property type="component" value="Unassembled WGS sequence"/>
</dbReference>
<proteinExistence type="predicted"/>
<accession>A0A2G5CVJ7</accession>
<reference evidence="1 2" key="1">
    <citation type="submission" date="2017-09" db="EMBL/GenBank/DDBJ databases">
        <title>WGS assembly of Aquilegia coerulea Goldsmith.</title>
        <authorList>
            <person name="Hodges S."/>
            <person name="Kramer E."/>
            <person name="Nordborg M."/>
            <person name="Tomkins J."/>
            <person name="Borevitz J."/>
            <person name="Derieg N."/>
            <person name="Yan J."/>
            <person name="Mihaltcheva S."/>
            <person name="Hayes R.D."/>
            <person name="Rokhsar D."/>
        </authorList>
    </citation>
    <scope>NUCLEOTIDE SEQUENCE [LARGE SCALE GENOMIC DNA]</scope>
    <source>
        <strain evidence="2">cv. Goldsmith</strain>
    </source>
</reference>
<organism evidence="1 2">
    <name type="scientific">Aquilegia coerulea</name>
    <name type="common">Rocky mountain columbine</name>
    <dbReference type="NCBI Taxonomy" id="218851"/>
    <lineage>
        <taxon>Eukaryota</taxon>
        <taxon>Viridiplantae</taxon>
        <taxon>Streptophyta</taxon>
        <taxon>Embryophyta</taxon>
        <taxon>Tracheophyta</taxon>
        <taxon>Spermatophyta</taxon>
        <taxon>Magnoliopsida</taxon>
        <taxon>Ranunculales</taxon>
        <taxon>Ranunculaceae</taxon>
        <taxon>Thalictroideae</taxon>
        <taxon>Aquilegia</taxon>
    </lineage>
</organism>
<protein>
    <submittedName>
        <fullName evidence="1">Uncharacterized protein</fullName>
    </submittedName>
</protein>
<keyword evidence="2" id="KW-1185">Reference proteome</keyword>
<evidence type="ECO:0000313" key="2">
    <source>
        <dbReference type="Proteomes" id="UP000230069"/>
    </source>
</evidence>
<dbReference type="EMBL" id="KZ305054">
    <property type="protein sequence ID" value="PIA34927.1"/>
    <property type="molecule type" value="Genomic_DNA"/>
</dbReference>
<dbReference type="AlphaFoldDB" id="A0A2G5CVJ7"/>
<dbReference type="InParanoid" id="A0A2G5CVJ7"/>
<sequence length="88" mass="9635">MEVGRTKARVSWDTKPHVILADGSAGPFSAIYIYIHCNMEAVSSAAVAAAGAVPTLRSLNTVETFGLLIRFLVHCHHIIHRIDHTSFH</sequence>